<sequence length="138" mass="16236">MNHFERSFTIKKPINEVFCLLSDIDQYQNFLPFCKSSEIIEIKKDYIIAKLTIDFFGIKNSFITKNINKKNEAIIMNMQDGPFKNFLAVWRFESITDQSTQLGFKMEYELNNPLLEFAFKKNLNSVSNLIVNAFKEKL</sequence>
<protein>
    <recommendedName>
        <fullName evidence="1">Coenzyme Q-binding protein COQ10 START domain-containing protein</fullName>
    </recommendedName>
</protein>
<dbReference type="CDD" id="cd07813">
    <property type="entry name" value="COQ10p_like"/>
    <property type="match status" value="1"/>
</dbReference>
<dbReference type="InterPro" id="IPR023393">
    <property type="entry name" value="START-like_dom_sf"/>
</dbReference>
<feature type="domain" description="Coenzyme Q-binding protein COQ10 START" evidence="1">
    <location>
        <begin position="11"/>
        <end position="135"/>
    </location>
</feature>
<dbReference type="PANTHER" id="PTHR12901">
    <property type="entry name" value="SPERM PROTEIN HOMOLOG"/>
    <property type="match status" value="1"/>
</dbReference>
<dbReference type="SUPFAM" id="SSF55961">
    <property type="entry name" value="Bet v1-like"/>
    <property type="match status" value="1"/>
</dbReference>
<organism evidence="2">
    <name type="scientific">marine metagenome</name>
    <dbReference type="NCBI Taxonomy" id="408172"/>
    <lineage>
        <taxon>unclassified sequences</taxon>
        <taxon>metagenomes</taxon>
        <taxon>ecological metagenomes</taxon>
    </lineage>
</organism>
<dbReference type="GO" id="GO:0048039">
    <property type="term" value="F:ubiquinone binding"/>
    <property type="evidence" value="ECO:0007669"/>
    <property type="project" value="InterPro"/>
</dbReference>
<dbReference type="EMBL" id="UINC01001085">
    <property type="protein sequence ID" value="SUZ70263.1"/>
    <property type="molecule type" value="Genomic_DNA"/>
</dbReference>
<dbReference type="PANTHER" id="PTHR12901:SF10">
    <property type="entry name" value="COENZYME Q-BINDING PROTEIN COQ10, MITOCHONDRIAL"/>
    <property type="match status" value="1"/>
</dbReference>
<dbReference type="AlphaFoldDB" id="A0A381PXX1"/>
<reference evidence="2" key="1">
    <citation type="submission" date="2018-05" db="EMBL/GenBank/DDBJ databases">
        <authorList>
            <person name="Lanie J.A."/>
            <person name="Ng W.-L."/>
            <person name="Kazmierczak K.M."/>
            <person name="Andrzejewski T.M."/>
            <person name="Davidsen T.M."/>
            <person name="Wayne K.J."/>
            <person name="Tettelin H."/>
            <person name="Glass J.I."/>
            <person name="Rusch D."/>
            <person name="Podicherti R."/>
            <person name="Tsui H.-C.T."/>
            <person name="Winkler M.E."/>
        </authorList>
    </citation>
    <scope>NUCLEOTIDE SEQUENCE</scope>
</reference>
<proteinExistence type="predicted"/>
<evidence type="ECO:0000313" key="2">
    <source>
        <dbReference type="EMBL" id="SUZ70263.1"/>
    </source>
</evidence>
<dbReference type="InterPro" id="IPR044996">
    <property type="entry name" value="COQ10-like"/>
</dbReference>
<dbReference type="Gene3D" id="3.30.530.20">
    <property type="match status" value="1"/>
</dbReference>
<dbReference type="Pfam" id="PF03364">
    <property type="entry name" value="Polyketide_cyc"/>
    <property type="match status" value="1"/>
</dbReference>
<accession>A0A381PXX1</accession>
<gene>
    <name evidence="2" type="ORF">METZ01_LOCUS23117</name>
</gene>
<evidence type="ECO:0000259" key="1">
    <source>
        <dbReference type="Pfam" id="PF03364"/>
    </source>
</evidence>
<name>A0A381PXX1_9ZZZZ</name>
<dbReference type="GO" id="GO:0045333">
    <property type="term" value="P:cellular respiration"/>
    <property type="evidence" value="ECO:0007669"/>
    <property type="project" value="InterPro"/>
</dbReference>
<dbReference type="InterPro" id="IPR005031">
    <property type="entry name" value="COQ10_START"/>
</dbReference>